<accession>A0A2I4EQX2</accession>
<dbReference type="RefSeq" id="XP_018821792.1">
    <property type="nucleotide sequence ID" value="XM_018966247.2"/>
</dbReference>
<dbReference type="Pfam" id="PF23598">
    <property type="entry name" value="LRR_14"/>
    <property type="match status" value="1"/>
</dbReference>
<evidence type="ECO:0000256" key="3">
    <source>
        <dbReference type="ARBA" id="ARBA00022821"/>
    </source>
</evidence>
<dbReference type="GO" id="GO:0007165">
    <property type="term" value="P:signal transduction"/>
    <property type="evidence" value="ECO:0007669"/>
    <property type="project" value="InterPro"/>
</dbReference>
<protein>
    <submittedName>
        <fullName evidence="7">Disease resistance protein RPV1-like</fullName>
    </submittedName>
</protein>
<dbReference type="PANTHER" id="PTHR11017">
    <property type="entry name" value="LEUCINE-RICH REPEAT-CONTAINING PROTEIN"/>
    <property type="match status" value="1"/>
</dbReference>
<dbReference type="Gramene" id="Jr07_37990_p1">
    <property type="protein sequence ID" value="cds.Jr07_37990_p1"/>
    <property type="gene ID" value="Jr07_37990"/>
</dbReference>
<dbReference type="GeneID" id="108991853"/>
<proteinExistence type="predicted"/>
<keyword evidence="6" id="KW-1185">Reference proteome</keyword>
<dbReference type="SMART" id="SM00382">
    <property type="entry name" value="AAA"/>
    <property type="match status" value="1"/>
</dbReference>
<dbReference type="GO" id="GO:0051707">
    <property type="term" value="P:response to other organism"/>
    <property type="evidence" value="ECO:0007669"/>
    <property type="project" value="UniProtKB-ARBA"/>
</dbReference>
<dbReference type="Gene3D" id="3.80.10.10">
    <property type="entry name" value="Ribonuclease Inhibitor"/>
    <property type="match status" value="2"/>
</dbReference>
<evidence type="ECO:0000256" key="5">
    <source>
        <dbReference type="SAM" id="MobiDB-lite"/>
    </source>
</evidence>
<dbReference type="GO" id="GO:0043531">
    <property type="term" value="F:ADP binding"/>
    <property type="evidence" value="ECO:0007669"/>
    <property type="project" value="InterPro"/>
</dbReference>
<dbReference type="PANTHER" id="PTHR11017:SF271">
    <property type="entry name" value="DISEASE RESISTANCE PROTEIN (TIR-NBS-LRR CLASS) FAMILY"/>
    <property type="match status" value="1"/>
</dbReference>
<evidence type="ECO:0000313" key="7">
    <source>
        <dbReference type="RefSeq" id="XP_018821792.1"/>
    </source>
</evidence>
<dbReference type="Pfam" id="PF23282">
    <property type="entry name" value="WHD_ROQ1"/>
    <property type="match status" value="1"/>
</dbReference>
<dbReference type="PROSITE" id="PS50104">
    <property type="entry name" value="TIR"/>
    <property type="match status" value="1"/>
</dbReference>
<name>A0A2I4EQX2_JUGRE</name>
<dbReference type="InterPro" id="IPR003593">
    <property type="entry name" value="AAA+_ATPase"/>
</dbReference>
<feature type="compositionally biased region" description="Polar residues" evidence="5">
    <location>
        <begin position="1102"/>
        <end position="1111"/>
    </location>
</feature>
<dbReference type="SUPFAM" id="SSF52058">
    <property type="entry name" value="L domain-like"/>
    <property type="match status" value="1"/>
</dbReference>
<dbReference type="PRINTS" id="PR00364">
    <property type="entry name" value="DISEASERSIST"/>
</dbReference>
<dbReference type="SUPFAM" id="SSF52200">
    <property type="entry name" value="Toll/Interleukin receptor TIR domain"/>
    <property type="match status" value="1"/>
</dbReference>
<dbReference type="FunCoup" id="A0A2I4EQX2">
    <property type="interactions" value="413"/>
</dbReference>
<feature type="compositionally biased region" description="Basic and acidic residues" evidence="5">
    <location>
        <begin position="1113"/>
        <end position="1123"/>
    </location>
</feature>
<dbReference type="InterPro" id="IPR042197">
    <property type="entry name" value="Apaf_helical"/>
</dbReference>
<dbReference type="InterPro" id="IPR032675">
    <property type="entry name" value="LRR_dom_sf"/>
</dbReference>
<dbReference type="Pfam" id="PF00560">
    <property type="entry name" value="LRR_1"/>
    <property type="match status" value="2"/>
</dbReference>
<feature type="region of interest" description="Disordered" evidence="5">
    <location>
        <begin position="1097"/>
        <end position="1123"/>
    </location>
</feature>
<dbReference type="InterPro" id="IPR027417">
    <property type="entry name" value="P-loop_NTPase"/>
</dbReference>
<evidence type="ECO:0000256" key="4">
    <source>
        <dbReference type="ARBA" id="ARBA00023027"/>
    </source>
</evidence>
<evidence type="ECO:0000256" key="2">
    <source>
        <dbReference type="ARBA" id="ARBA00022737"/>
    </source>
</evidence>
<dbReference type="Pfam" id="PF00931">
    <property type="entry name" value="NB-ARC"/>
    <property type="match status" value="1"/>
</dbReference>
<dbReference type="SUPFAM" id="SSF52540">
    <property type="entry name" value="P-loop containing nucleoside triphosphate hydrolases"/>
    <property type="match status" value="1"/>
</dbReference>
<dbReference type="InterPro" id="IPR035897">
    <property type="entry name" value="Toll_tir_struct_dom_sf"/>
</dbReference>
<sequence>MDAQTLPSSSKPRWSYDVFLSFRGEDTRKKFTDHLYTALKQAGVHTFRDDEELPRGELISTELNNAIRASRIAIVVFSKDYASSSWCLDELVEILHCKKTVGQIFFPIFYDVNPSDVRKQIGTFAGAFVKHEERFRAEMERVKKWRAALIEAASFSGWDLRDVANGYESKFVKKILEEVLRKVKKVPLHVAAHPVGIGSRVEQIKDLLNLRTNDVRIVGIFGMGGIGKTTIAKAVYNELCLEFEGSSFLLNIKEISEKPDGLVRLQEQLLSDVLKTKNLKISNVDGGISLIKERFRRKRVLIVLDDVDHLKQLNSLAGEIEWFGPGSRVIATTRDEHVLTLLGVNERYMVEELNNEESLQLFSWHAFRMANPAEEYLKLSTDVVGYVGGLPLALEVLGSSLLKRSIIEWKSTLEKLQKVPDKQIQGKLRISFDSLDVMEKDIFLDIACFFIGTDKEYVNRVLDGCCFFPDIGISILIQRSLLTVNERNELRMHDLIRDMGREIVREESPNDLGERNRLWFHEDVLNVLRKHTGSKAVQGLVLNMPTLEDVHLETEAFKEMKNLRLLQIDGVYLKGCYELLPNELKWLCWHKCPLQFLPPNFQLESLAVLDMQHSNVKQVWREIKIFNKLKVLNMSNSIYLTKSPNFLRVPLLEIMILEGCTSLTEIHESIGHLKSLVLLNLKGCKNLRNLPRSISNSKSLETLNLSGCSKLTMLPEDFGYMMALRELRADKTAIKRLPSSFGRLTNLQTLTLSGSKGHASESWISRILSGILPSSNPTNLLPASISGLCSLRELDLSDCSLREDGIPIDFGSLSSLEELDLSGNSFLKLPPCMSRLPKLAKLRLNDCTTLQSISELPTSVTELKAARCTSLERVSNLYNLKRWSSISLSECNKLVEIQGLEKLQFAITHTDEGYNVSYFFSKNIFQSSNLQSQCGYPFHPGREVPDRFSHKRVGSSISCHAPPLSEGKVVGVDVCAVFAPKKETTAEPVVRSIEIKSRFFTNQSHWFDEFREGTTFLTSIPMSNFKAGIASGKEINVSFDFGEAFEVKTCGIYLRLIEEAEPDVIDEDEQGSLVEDVDFVTCADTAMDMVYMKRGRDEHEAGSSNDWSIQESCPKRSRMDAEA</sequence>
<gene>
    <name evidence="7" type="primary">LOC108991853</name>
</gene>
<dbReference type="Pfam" id="PF01582">
    <property type="entry name" value="TIR"/>
    <property type="match status" value="1"/>
</dbReference>
<dbReference type="Gene3D" id="3.40.50.300">
    <property type="entry name" value="P-loop containing nucleotide triphosphate hydrolases"/>
    <property type="match status" value="1"/>
</dbReference>
<organism evidence="6 7">
    <name type="scientific">Juglans regia</name>
    <name type="common">English walnut</name>
    <dbReference type="NCBI Taxonomy" id="51240"/>
    <lineage>
        <taxon>Eukaryota</taxon>
        <taxon>Viridiplantae</taxon>
        <taxon>Streptophyta</taxon>
        <taxon>Embryophyta</taxon>
        <taxon>Tracheophyta</taxon>
        <taxon>Spermatophyta</taxon>
        <taxon>Magnoliopsida</taxon>
        <taxon>eudicotyledons</taxon>
        <taxon>Gunneridae</taxon>
        <taxon>Pentapetalae</taxon>
        <taxon>rosids</taxon>
        <taxon>fabids</taxon>
        <taxon>Fagales</taxon>
        <taxon>Juglandaceae</taxon>
        <taxon>Juglans</taxon>
    </lineage>
</organism>
<dbReference type="OrthoDB" id="1901675at2759"/>
<keyword evidence="3" id="KW-0611">Plant defense</keyword>
<dbReference type="AlphaFoldDB" id="A0A2I4EQX2"/>
<dbReference type="InterPro" id="IPR002182">
    <property type="entry name" value="NB-ARC"/>
</dbReference>
<keyword evidence="1" id="KW-0433">Leucine-rich repeat</keyword>
<dbReference type="GO" id="GO:0006952">
    <property type="term" value="P:defense response"/>
    <property type="evidence" value="ECO:0007669"/>
    <property type="project" value="UniProtKB-KW"/>
</dbReference>
<dbReference type="InterPro" id="IPR044974">
    <property type="entry name" value="Disease_R_plants"/>
</dbReference>
<dbReference type="InterPro" id="IPR058192">
    <property type="entry name" value="WHD_ROQ1-like"/>
</dbReference>
<dbReference type="SMART" id="SM00255">
    <property type="entry name" value="TIR"/>
    <property type="match status" value="1"/>
</dbReference>
<dbReference type="Gene3D" id="1.10.8.430">
    <property type="entry name" value="Helical domain of apoptotic protease-activating factors"/>
    <property type="match status" value="1"/>
</dbReference>
<dbReference type="KEGG" id="jre:108991853"/>
<dbReference type="FunFam" id="3.40.50.10140:FF:000007">
    <property type="entry name" value="Disease resistance protein (TIR-NBS-LRR class)"/>
    <property type="match status" value="1"/>
</dbReference>
<reference evidence="7" key="1">
    <citation type="submission" date="2025-08" db="UniProtKB">
        <authorList>
            <consortium name="RefSeq"/>
        </authorList>
    </citation>
    <scope>IDENTIFICATION</scope>
    <source>
        <tissue evidence="7">Leaves</tissue>
    </source>
</reference>
<dbReference type="InterPro" id="IPR055414">
    <property type="entry name" value="LRR_R13L4/SHOC2-like"/>
</dbReference>
<dbReference type="Gene3D" id="3.40.50.10140">
    <property type="entry name" value="Toll/interleukin-1 receptor homology (TIR) domain"/>
    <property type="match status" value="1"/>
</dbReference>
<keyword evidence="4" id="KW-0520">NAD</keyword>
<evidence type="ECO:0000256" key="1">
    <source>
        <dbReference type="ARBA" id="ARBA00022614"/>
    </source>
</evidence>
<dbReference type="InterPro" id="IPR000157">
    <property type="entry name" value="TIR_dom"/>
</dbReference>
<evidence type="ECO:0000313" key="6">
    <source>
        <dbReference type="Proteomes" id="UP000235220"/>
    </source>
</evidence>
<dbReference type="InterPro" id="IPR001611">
    <property type="entry name" value="Leu-rich_rpt"/>
</dbReference>
<keyword evidence="2" id="KW-0677">Repeat</keyword>
<dbReference type="Proteomes" id="UP000235220">
    <property type="component" value="Chromosome 7"/>
</dbReference>